<evidence type="ECO:0000256" key="1">
    <source>
        <dbReference type="SAM" id="MobiDB-lite"/>
    </source>
</evidence>
<gene>
    <name evidence="3" type="ORF">M2283_004844</name>
</gene>
<evidence type="ECO:0000313" key="4">
    <source>
        <dbReference type="Proteomes" id="UP001160499"/>
    </source>
</evidence>
<comment type="caution">
    <text evidence="3">The sequence shown here is derived from an EMBL/GenBank/DDBJ whole genome shotgun (WGS) entry which is preliminary data.</text>
</comment>
<feature type="transmembrane region" description="Helical" evidence="2">
    <location>
        <begin position="21"/>
        <end position="46"/>
    </location>
</feature>
<proteinExistence type="predicted"/>
<accession>A0ABT6LMJ0</accession>
<keyword evidence="2" id="KW-1133">Transmembrane helix</keyword>
<evidence type="ECO:0000256" key="2">
    <source>
        <dbReference type="SAM" id="Phobius"/>
    </source>
</evidence>
<organism evidence="3 4">
    <name type="scientific">Streptomyces pseudovenezuelae</name>
    <dbReference type="NCBI Taxonomy" id="67350"/>
    <lineage>
        <taxon>Bacteria</taxon>
        <taxon>Bacillati</taxon>
        <taxon>Actinomycetota</taxon>
        <taxon>Actinomycetes</taxon>
        <taxon>Kitasatosporales</taxon>
        <taxon>Streptomycetaceae</taxon>
        <taxon>Streptomyces</taxon>
        <taxon>Streptomyces aurantiacus group</taxon>
    </lineage>
</organism>
<keyword evidence="2" id="KW-0812">Transmembrane</keyword>
<protein>
    <recommendedName>
        <fullName evidence="5">L,D-transpeptidase</fullName>
    </recommendedName>
</protein>
<evidence type="ECO:0000313" key="3">
    <source>
        <dbReference type="EMBL" id="MDH6217516.1"/>
    </source>
</evidence>
<name>A0ABT6LMJ0_9ACTN</name>
<dbReference type="Proteomes" id="UP001160499">
    <property type="component" value="Unassembled WGS sequence"/>
</dbReference>
<feature type="region of interest" description="Disordered" evidence="1">
    <location>
        <begin position="55"/>
        <end position="84"/>
    </location>
</feature>
<keyword evidence="2" id="KW-0472">Membrane</keyword>
<dbReference type="EMBL" id="JARXVH010000007">
    <property type="protein sequence ID" value="MDH6217516.1"/>
    <property type="molecule type" value="Genomic_DNA"/>
</dbReference>
<keyword evidence="4" id="KW-1185">Reference proteome</keyword>
<sequence length="206" mass="21341">MRTATVAREYGVRREWLRWATVAGGSSGFVLGLTTAALASVGFLAYQASASVPADLAGPQKSGKPSVAASKAPRDKKNPVALPAGSGTGERVVYSVDDDRVWLVGAHDKVKRTFKVTPGRIDPSLGSYAVTSRSNAITGTDGTPIEHVVRFATADGVAIGFSAAVENAASPTPGANVRTGGIRESRADGDAMWMFATIGQPVVVIR</sequence>
<evidence type="ECO:0008006" key="5">
    <source>
        <dbReference type="Google" id="ProtNLM"/>
    </source>
</evidence>
<reference evidence="3 4" key="1">
    <citation type="submission" date="2023-04" db="EMBL/GenBank/DDBJ databases">
        <title>Forest soil microbial communities from Buena Vista Peninsula, Colon Province, Panama.</title>
        <authorList>
            <person name="Bouskill N."/>
        </authorList>
    </citation>
    <scope>NUCLEOTIDE SEQUENCE [LARGE SCALE GENOMIC DNA]</scope>
    <source>
        <strain evidence="3 4">GGS1</strain>
    </source>
</reference>